<organism evidence="2 3">
    <name type="scientific">Olea europaea subsp. europaea</name>
    <dbReference type="NCBI Taxonomy" id="158383"/>
    <lineage>
        <taxon>Eukaryota</taxon>
        <taxon>Viridiplantae</taxon>
        <taxon>Streptophyta</taxon>
        <taxon>Embryophyta</taxon>
        <taxon>Tracheophyta</taxon>
        <taxon>Spermatophyta</taxon>
        <taxon>Magnoliopsida</taxon>
        <taxon>eudicotyledons</taxon>
        <taxon>Gunneridae</taxon>
        <taxon>Pentapetalae</taxon>
        <taxon>asterids</taxon>
        <taxon>lamiids</taxon>
        <taxon>Lamiales</taxon>
        <taxon>Oleaceae</taxon>
        <taxon>Oleeae</taxon>
        <taxon>Olea</taxon>
    </lineage>
</organism>
<feature type="region of interest" description="Disordered" evidence="1">
    <location>
        <begin position="85"/>
        <end position="122"/>
    </location>
</feature>
<accession>A0A8S0SYC2</accession>
<evidence type="ECO:0000256" key="1">
    <source>
        <dbReference type="SAM" id="MobiDB-lite"/>
    </source>
</evidence>
<reference evidence="2 3" key="1">
    <citation type="submission" date="2019-12" db="EMBL/GenBank/DDBJ databases">
        <authorList>
            <person name="Alioto T."/>
            <person name="Alioto T."/>
            <person name="Gomez Garrido J."/>
        </authorList>
    </citation>
    <scope>NUCLEOTIDE SEQUENCE [LARGE SCALE GENOMIC DNA]</scope>
</reference>
<dbReference type="Gramene" id="OE9A103022T1">
    <property type="protein sequence ID" value="OE9A103022C1"/>
    <property type="gene ID" value="OE9A103022"/>
</dbReference>
<gene>
    <name evidence="2" type="ORF">OLEA9_A103022</name>
</gene>
<proteinExistence type="predicted"/>
<evidence type="ECO:0000313" key="3">
    <source>
        <dbReference type="Proteomes" id="UP000594638"/>
    </source>
</evidence>
<comment type="caution">
    <text evidence="2">The sequence shown here is derived from an EMBL/GenBank/DDBJ whole genome shotgun (WGS) entry which is preliminary data.</text>
</comment>
<evidence type="ECO:0000313" key="2">
    <source>
        <dbReference type="EMBL" id="CAA2996802.1"/>
    </source>
</evidence>
<sequence length="135" mass="14631">MLAPSTSYVRKGESAGVSLTRAKVEKMLLDQRTLVEIRLHAVKLEIMQHVTHEFVKLREFNSTLIPPSGSSTTAPAGEAEIEPRFLGRGSMHSEPGLNDDNDEVYSNGSGNREDKHVASANGGAMTCPGMQAYLC</sequence>
<dbReference type="EMBL" id="CACTIH010005534">
    <property type="protein sequence ID" value="CAA2996802.1"/>
    <property type="molecule type" value="Genomic_DNA"/>
</dbReference>
<dbReference type="AlphaFoldDB" id="A0A8S0SYC2"/>
<keyword evidence="3" id="KW-1185">Reference proteome</keyword>
<protein>
    <submittedName>
        <fullName evidence="2">Uncharacterized protein</fullName>
    </submittedName>
</protein>
<name>A0A8S0SYC2_OLEEU</name>
<dbReference type="Proteomes" id="UP000594638">
    <property type="component" value="Unassembled WGS sequence"/>
</dbReference>